<feature type="domain" description="Helicase C-terminal" evidence="3">
    <location>
        <begin position="31"/>
        <end position="108"/>
    </location>
</feature>
<dbReference type="InterPro" id="IPR045061">
    <property type="entry name" value="FtsZ/CetZ"/>
</dbReference>
<keyword evidence="1" id="KW-0547">Nucleotide-binding</keyword>
<keyword evidence="5" id="KW-1185">Reference proteome</keyword>
<sequence length="490" mass="53421">MSLRSATLRPDEIVAADGALQVAPFEPAIRTHFALRFGTQDEEAGAVARKESVQAAFNSPFWPFVLASTSVGQEGLDFHTWCHSVIHWNLPSNPVDMEQREGRVHRYKGYAVRKNVAKRHGAEAVRHAIGSRCDPWNALFDLAVKSRDEGSNDLIPYWIYEIDGGAQIERTVMTLPLSRDEARYRRLKRSLALYRMVFAQPRQEDLLACLEQAIGEDGAAQATERWRISLRPMTPDTTTVEARLAVGIFGIGATARRFVDELKATSKGRQSTRSQMDSGREWVPPVWMQTGETSPLSSGTPGEMSDLDPVRHSLQSLRNVGCFVVSFVVGSQRLEPGAAYHAQEVRALSDVQIELAADNFEPVTSPIICAVAASPGVQGMVGIAPGDIRSALADSDDVRSGIGHGTGANRATQAAIRALNSAFVLPDLLTKAKGVIVVVGGSKTLQLAEICAVTDIVREFAGVDTHVYPAAYHDEHLEDTLRVTLLCAFP</sequence>
<dbReference type="Pfam" id="PF00271">
    <property type="entry name" value="Helicase_C"/>
    <property type="match status" value="1"/>
</dbReference>
<dbReference type="PANTHER" id="PTHR30314:SF3">
    <property type="entry name" value="MITOCHONDRIAL DIVISION PROTEIN FSZA"/>
    <property type="match status" value="1"/>
</dbReference>
<dbReference type="InterPro" id="IPR024757">
    <property type="entry name" value="FtsZ_C"/>
</dbReference>
<protein>
    <recommendedName>
        <fullName evidence="3">Helicase C-terminal domain-containing protein</fullName>
    </recommendedName>
</protein>
<name>B9TCZ5_RICCO</name>
<organism evidence="4 5">
    <name type="scientific">Ricinus communis</name>
    <name type="common">Castor bean</name>
    <dbReference type="NCBI Taxonomy" id="3988"/>
    <lineage>
        <taxon>Eukaryota</taxon>
        <taxon>Viridiplantae</taxon>
        <taxon>Streptophyta</taxon>
        <taxon>Embryophyta</taxon>
        <taxon>Tracheophyta</taxon>
        <taxon>Spermatophyta</taxon>
        <taxon>Magnoliopsida</taxon>
        <taxon>eudicotyledons</taxon>
        <taxon>Gunneridae</taxon>
        <taxon>Pentapetalae</taxon>
        <taxon>rosids</taxon>
        <taxon>fabids</taxon>
        <taxon>Malpighiales</taxon>
        <taxon>Euphorbiaceae</taxon>
        <taxon>Acalyphoideae</taxon>
        <taxon>Acalypheae</taxon>
        <taxon>Ricinus</taxon>
    </lineage>
</organism>
<dbReference type="GO" id="GO:0003924">
    <property type="term" value="F:GTPase activity"/>
    <property type="evidence" value="ECO:0007669"/>
    <property type="project" value="InterPro"/>
</dbReference>
<accession>B9TCZ5</accession>
<proteinExistence type="predicted"/>
<dbReference type="EMBL" id="EQ977749">
    <property type="protein sequence ID" value="EEF26270.1"/>
    <property type="molecule type" value="Genomic_DNA"/>
</dbReference>
<dbReference type="SUPFAM" id="SSF52540">
    <property type="entry name" value="P-loop containing nucleoside triphosphate hydrolases"/>
    <property type="match status" value="1"/>
</dbReference>
<dbReference type="InterPro" id="IPR008280">
    <property type="entry name" value="Tub_FtsZ_C"/>
</dbReference>
<evidence type="ECO:0000256" key="2">
    <source>
        <dbReference type="ARBA" id="ARBA00023134"/>
    </source>
</evidence>
<dbReference type="GO" id="GO:0005525">
    <property type="term" value="F:GTP binding"/>
    <property type="evidence" value="ECO:0007669"/>
    <property type="project" value="UniProtKB-KW"/>
</dbReference>
<dbReference type="InterPro" id="IPR001650">
    <property type="entry name" value="Helicase_C-like"/>
</dbReference>
<evidence type="ECO:0000256" key="1">
    <source>
        <dbReference type="ARBA" id="ARBA00022741"/>
    </source>
</evidence>
<dbReference type="Proteomes" id="UP000008311">
    <property type="component" value="Unassembled WGS sequence"/>
</dbReference>
<evidence type="ECO:0000259" key="3">
    <source>
        <dbReference type="SMART" id="SM00490"/>
    </source>
</evidence>
<evidence type="ECO:0000313" key="5">
    <source>
        <dbReference type="Proteomes" id="UP000008311"/>
    </source>
</evidence>
<evidence type="ECO:0000313" key="4">
    <source>
        <dbReference type="EMBL" id="EEF26270.1"/>
    </source>
</evidence>
<keyword evidence="2" id="KW-0342">GTP-binding</keyword>
<dbReference type="Pfam" id="PF12327">
    <property type="entry name" value="FtsZ_C"/>
    <property type="match status" value="1"/>
</dbReference>
<dbReference type="InParanoid" id="B9TCZ5"/>
<dbReference type="InterPro" id="IPR036525">
    <property type="entry name" value="Tubulin/FtsZ_GTPase_sf"/>
</dbReference>
<gene>
    <name evidence="4" type="ORF">RCOM_1830390</name>
</gene>
<dbReference type="Gene3D" id="3.40.50.300">
    <property type="entry name" value="P-loop containing nucleotide triphosphate hydrolases"/>
    <property type="match status" value="1"/>
</dbReference>
<dbReference type="SMART" id="SM00490">
    <property type="entry name" value="HELICc"/>
    <property type="match status" value="1"/>
</dbReference>
<dbReference type="AlphaFoldDB" id="B9TCZ5"/>
<dbReference type="Gene3D" id="3.40.50.1440">
    <property type="entry name" value="Tubulin/FtsZ, GTPase domain"/>
    <property type="match status" value="1"/>
</dbReference>
<dbReference type="PANTHER" id="PTHR30314">
    <property type="entry name" value="CELL DIVISION PROTEIN FTSZ-RELATED"/>
    <property type="match status" value="1"/>
</dbReference>
<dbReference type="InterPro" id="IPR027417">
    <property type="entry name" value="P-loop_NTPase"/>
</dbReference>
<dbReference type="SUPFAM" id="SSF55307">
    <property type="entry name" value="Tubulin C-terminal domain-like"/>
    <property type="match status" value="1"/>
</dbReference>
<reference evidence="5" key="1">
    <citation type="journal article" date="2010" name="Nat. Biotechnol.">
        <title>Draft genome sequence of the oilseed species Ricinus communis.</title>
        <authorList>
            <person name="Chan A.P."/>
            <person name="Crabtree J."/>
            <person name="Zhao Q."/>
            <person name="Lorenzi H."/>
            <person name="Orvis J."/>
            <person name="Puiu D."/>
            <person name="Melake-Berhan A."/>
            <person name="Jones K.M."/>
            <person name="Redman J."/>
            <person name="Chen G."/>
            <person name="Cahoon E.B."/>
            <person name="Gedil M."/>
            <person name="Stanke M."/>
            <person name="Haas B.J."/>
            <person name="Wortman J.R."/>
            <person name="Fraser-Liggett C.M."/>
            <person name="Ravel J."/>
            <person name="Rabinowicz P.D."/>
        </authorList>
    </citation>
    <scope>NUCLEOTIDE SEQUENCE [LARGE SCALE GENOMIC DNA]</scope>
    <source>
        <strain evidence="5">cv. Hale</strain>
    </source>
</reference>